<proteinExistence type="inferred from homology"/>
<feature type="active site" description="Proton donor" evidence="4">
    <location>
        <position position="150"/>
    </location>
</feature>
<dbReference type="PROSITE" id="PS51186">
    <property type="entry name" value="GNAT"/>
    <property type="match status" value="1"/>
</dbReference>
<evidence type="ECO:0000256" key="4">
    <source>
        <dbReference type="HAMAP-Rule" id="MF_01812"/>
    </source>
</evidence>
<dbReference type="Pfam" id="PF13527">
    <property type="entry name" value="Acetyltransf_9"/>
    <property type="match status" value="1"/>
</dbReference>
<dbReference type="PANTHER" id="PTHR37817:SF1">
    <property type="entry name" value="N-ACETYLTRANSFERASE EIS"/>
    <property type="match status" value="1"/>
</dbReference>
<dbReference type="SUPFAM" id="SSF55718">
    <property type="entry name" value="SCP-like"/>
    <property type="match status" value="1"/>
</dbReference>
<name>A0A2C9A3B7_9MICO</name>
<keyword evidence="7" id="KW-1185">Reference proteome</keyword>
<keyword evidence="3 4" id="KW-0012">Acyltransferase</keyword>
<dbReference type="Proteomes" id="UP000219440">
    <property type="component" value="Unassembled WGS sequence"/>
</dbReference>
<dbReference type="OrthoDB" id="8399956at2"/>
<dbReference type="AlphaFoldDB" id="A0A2C9A3B7"/>
<dbReference type="Gene3D" id="3.30.1050.10">
    <property type="entry name" value="SCP2 sterol-binding domain"/>
    <property type="match status" value="1"/>
</dbReference>
<evidence type="ECO:0000313" key="7">
    <source>
        <dbReference type="Proteomes" id="UP000219440"/>
    </source>
</evidence>
<dbReference type="GO" id="GO:0034069">
    <property type="term" value="F:aminoglycoside N-acetyltransferase activity"/>
    <property type="evidence" value="ECO:0007669"/>
    <property type="project" value="TreeGrafter"/>
</dbReference>
<feature type="active site" description="Proton acceptor; via carboxylate" evidence="4">
    <location>
        <position position="436"/>
    </location>
</feature>
<dbReference type="NCBIfam" id="NF002367">
    <property type="entry name" value="PRK01346.1-4"/>
    <property type="match status" value="1"/>
</dbReference>
<accession>A0A2C9A3B7</accession>
<evidence type="ECO:0000256" key="2">
    <source>
        <dbReference type="ARBA" id="ARBA00022679"/>
    </source>
</evidence>
<comment type="subunit">
    <text evidence="4">Homohexamer; trimer of dimers.</text>
</comment>
<dbReference type="InterPro" id="IPR025559">
    <property type="entry name" value="Eis_dom"/>
</dbReference>
<dbReference type="Pfam" id="PF13530">
    <property type="entry name" value="SCP2_2"/>
    <property type="match status" value="1"/>
</dbReference>
<comment type="similarity">
    <text evidence="1 4">Belongs to the acetyltransferase Eis family.</text>
</comment>
<dbReference type="InterPro" id="IPR036527">
    <property type="entry name" value="SCP2_sterol-bd_dom_sf"/>
</dbReference>
<dbReference type="PANTHER" id="PTHR37817">
    <property type="entry name" value="N-ACETYLTRANSFERASE EIS"/>
    <property type="match status" value="1"/>
</dbReference>
<evidence type="ECO:0000259" key="5">
    <source>
        <dbReference type="PROSITE" id="PS51186"/>
    </source>
</evidence>
<dbReference type="HAMAP" id="MF_01812">
    <property type="entry name" value="Eis"/>
    <property type="match status" value="1"/>
</dbReference>
<feature type="binding site" evidence="4">
    <location>
        <begin position="117"/>
        <end position="122"/>
    </location>
    <ligand>
        <name>acetyl-CoA</name>
        <dbReference type="ChEBI" id="CHEBI:57288"/>
    </ligand>
</feature>
<dbReference type="InterPro" id="IPR041380">
    <property type="entry name" value="Acetyltransf_17"/>
</dbReference>
<feature type="binding site" evidence="4">
    <location>
        <begin position="145"/>
        <end position="146"/>
    </location>
    <ligand>
        <name>acetyl-CoA</name>
        <dbReference type="ChEBI" id="CHEBI:57288"/>
    </ligand>
</feature>
<feature type="domain" description="N-acetyltransferase" evidence="5">
    <location>
        <begin position="22"/>
        <end position="176"/>
    </location>
</feature>
<dbReference type="RefSeq" id="WP_097061936.1">
    <property type="nucleotide sequence ID" value="NZ_BMLC01000001.1"/>
</dbReference>
<dbReference type="Pfam" id="PF17668">
    <property type="entry name" value="Acetyltransf_17"/>
    <property type="match status" value="1"/>
</dbReference>
<organism evidence="6 7">
    <name type="scientific">Salinibacterium xinjiangense</name>
    <dbReference type="NCBI Taxonomy" id="386302"/>
    <lineage>
        <taxon>Bacteria</taxon>
        <taxon>Bacillati</taxon>
        <taxon>Actinomycetota</taxon>
        <taxon>Actinomycetes</taxon>
        <taxon>Micrococcales</taxon>
        <taxon>Microbacteriaceae</taxon>
        <taxon>Salinibacterium</taxon>
    </lineage>
</organism>
<dbReference type="EMBL" id="OCST01000006">
    <property type="protein sequence ID" value="SOE73932.1"/>
    <property type="molecule type" value="Genomic_DNA"/>
</dbReference>
<dbReference type="Gene3D" id="3.40.630.30">
    <property type="match status" value="2"/>
</dbReference>
<dbReference type="InterPro" id="IPR000182">
    <property type="entry name" value="GNAT_dom"/>
</dbReference>
<dbReference type="InterPro" id="IPR016181">
    <property type="entry name" value="Acyl_CoA_acyltransferase"/>
</dbReference>
<dbReference type="CDD" id="cd04301">
    <property type="entry name" value="NAT_SF"/>
    <property type="match status" value="1"/>
</dbReference>
<evidence type="ECO:0000256" key="3">
    <source>
        <dbReference type="ARBA" id="ARBA00023315"/>
    </source>
</evidence>
<evidence type="ECO:0000256" key="1">
    <source>
        <dbReference type="ARBA" id="ARBA00009213"/>
    </source>
</evidence>
<sequence length="436" mass="47727">MTELADVPIDQASATSLSVNGLRLALVDTSDHAKFETWLRADSRGFHEPEFSAETITHHVTGLADRRTTGVWDDSTLDAATPVATVSSWTVDMTVPGRRTLEALAISSVTVAPTHRRKGIARNLLEGELRTAHQRGIPMAILTVSESTIYGRFGFAPAAFAANLEIDTKRVTWTGPTPDGRVNFITRSQFRNDVAEMHERVRLDSPGQIPAWGLRWDQLAGIADDDKNKGADLRAVRYDDADGHARGLALYRVTENEGDFRGHTLTVLHLSHETDDAYFALWRYLLEMDLVRALKAVHRTVDEPVVWNISDRRAASQSTWDHLWLRILDVRASLEARRYAGEGRCVLRVEDELGFATGTYLLEVDATGTARVTAGFDGDDSASISLPITSLSALYLGGVSASTLSSAGLLAGTSKSVATLDSIFHSARAPWLSISF</sequence>
<dbReference type="SUPFAM" id="SSF55729">
    <property type="entry name" value="Acyl-CoA N-acyltransferases (Nat)"/>
    <property type="match status" value="1"/>
</dbReference>
<keyword evidence="2 4" id="KW-0808">Transferase</keyword>
<feature type="binding site" evidence="4">
    <location>
        <begin position="109"/>
        <end position="111"/>
    </location>
    <ligand>
        <name>acetyl-CoA</name>
        <dbReference type="ChEBI" id="CHEBI:57288"/>
    </ligand>
</feature>
<dbReference type="InterPro" id="IPR051554">
    <property type="entry name" value="Acetyltransferase_Eis"/>
</dbReference>
<dbReference type="InterPro" id="IPR022902">
    <property type="entry name" value="NAcTrfase_Eis"/>
</dbReference>
<gene>
    <name evidence="6" type="ORF">SAMN06296378_2892</name>
</gene>
<protein>
    <submittedName>
        <fullName evidence="6">Predicted acetyltransferase</fullName>
    </submittedName>
</protein>
<reference evidence="6 7" key="1">
    <citation type="submission" date="2017-09" db="EMBL/GenBank/DDBJ databases">
        <authorList>
            <person name="Ehlers B."/>
            <person name="Leendertz F.H."/>
        </authorList>
    </citation>
    <scope>NUCLEOTIDE SEQUENCE [LARGE SCALE GENOMIC DNA]</scope>
    <source>
        <strain evidence="6 7">CGMCC 1.05381</strain>
    </source>
</reference>
<dbReference type="GO" id="GO:0030649">
    <property type="term" value="P:aminoglycoside antibiotic catabolic process"/>
    <property type="evidence" value="ECO:0007669"/>
    <property type="project" value="TreeGrafter"/>
</dbReference>
<evidence type="ECO:0000313" key="6">
    <source>
        <dbReference type="EMBL" id="SOE73932.1"/>
    </source>
</evidence>